<dbReference type="Proteomes" id="UP000255239">
    <property type="component" value="Unassembled WGS sequence"/>
</dbReference>
<accession>A0A378H4J3</accession>
<name>A0A378H4J3_KLEPN</name>
<evidence type="ECO:0000313" key="1">
    <source>
        <dbReference type="EMBL" id="STX12008.1"/>
    </source>
</evidence>
<sequence>MFNPDKYRSVKWQKGGRAYPLLDCFGIVNEIRRDLNLPVWPDFAGVTKDDGGLDREARRMMLTLERCEPCEGAGVACYSGSTVTHVGIVVSIGGLCMWRNAIRERTSPFCRCRGLSGDLSKWSSGNDHSFLPVPASR</sequence>
<protein>
    <submittedName>
        <fullName evidence="1">Nitrite transporter</fullName>
    </submittedName>
</protein>
<organism evidence="1 2">
    <name type="scientific">Klebsiella pneumoniae</name>
    <dbReference type="NCBI Taxonomy" id="573"/>
    <lineage>
        <taxon>Bacteria</taxon>
        <taxon>Pseudomonadati</taxon>
        <taxon>Pseudomonadota</taxon>
        <taxon>Gammaproteobacteria</taxon>
        <taxon>Enterobacterales</taxon>
        <taxon>Enterobacteriaceae</taxon>
        <taxon>Klebsiella/Raoultella group</taxon>
        <taxon>Klebsiella</taxon>
        <taxon>Klebsiella pneumoniae complex</taxon>
    </lineage>
</organism>
<proteinExistence type="predicted"/>
<dbReference type="EMBL" id="UGMG01000006">
    <property type="protein sequence ID" value="STX12008.1"/>
    <property type="molecule type" value="Genomic_DNA"/>
</dbReference>
<gene>
    <name evidence="1" type="ORF">NCTC11679_06471</name>
</gene>
<dbReference type="AlphaFoldDB" id="A0A378H4J3"/>
<evidence type="ECO:0000313" key="2">
    <source>
        <dbReference type="Proteomes" id="UP000255239"/>
    </source>
</evidence>
<reference evidence="1 2" key="1">
    <citation type="submission" date="2018-06" db="EMBL/GenBank/DDBJ databases">
        <authorList>
            <consortium name="Pathogen Informatics"/>
            <person name="Doyle S."/>
        </authorList>
    </citation>
    <scope>NUCLEOTIDE SEQUENCE [LARGE SCALE GENOMIC DNA]</scope>
    <source>
        <strain evidence="1 2">NCTC11679</strain>
    </source>
</reference>